<sequence>MFISRRIKLLNLILISAILLSTVIFIPAFRTKAAGESTGSDISGHWAEKQLKDWISKGFIKGYDDHTVRPNNTVARAEFITMMNRAFGFTEIENVNFSDLDSSGWEYDEVRKAVKAGYINGYEDGTIRPGNKVNRQEAAVMIAKLLKLDTQQEPVTENKFTDVQKIPEWSKHAIKMVAYKGIMGGYEDGTFLADSYITRAETVVTIDRALQTKTAVSGSSEQTTDLPTPSVPTSTTNIPNVATDYPLPAGYKIVWADNFSGSEVNTDNWKFNLNPRDKAIFTADSAFIGSDGLSIRSWSDNEKNYTAYLDTKGKHEFTYGLFNAKIRFLGGTGTHSAFWLQSATNGKYIGDPGKSGTEIDVVEFRKVNKSGKNISNFLPSTIHWDGYGANHKNVSKNTTTPKSMDGTWHNYSVLWTPTSYKFFFDNQQYAEIDDAVSQSPEYFILSCEIGAANNWAGLPPAGGYGPLATSNVGMDVAEVWVAQNQ</sequence>
<keyword evidence="6" id="KW-1185">Reference proteome</keyword>
<proteinExistence type="predicted"/>
<accession>A0ABT4Q2C1</accession>
<evidence type="ECO:0000313" key="5">
    <source>
        <dbReference type="EMBL" id="MCZ8510962.1"/>
    </source>
</evidence>
<dbReference type="Gene3D" id="2.60.120.200">
    <property type="match status" value="1"/>
</dbReference>
<dbReference type="EMBL" id="JAQAGZ010000001">
    <property type="protein sequence ID" value="MCZ8510962.1"/>
    <property type="molecule type" value="Genomic_DNA"/>
</dbReference>
<dbReference type="PROSITE" id="PS51762">
    <property type="entry name" value="GH16_2"/>
    <property type="match status" value="1"/>
</dbReference>
<evidence type="ECO:0000256" key="2">
    <source>
        <dbReference type="SAM" id="Phobius"/>
    </source>
</evidence>
<feature type="domain" description="SLH" evidence="3">
    <location>
        <begin position="93"/>
        <end position="156"/>
    </location>
</feature>
<keyword evidence="2" id="KW-0472">Membrane</keyword>
<evidence type="ECO:0000313" key="6">
    <source>
        <dbReference type="Proteomes" id="UP001527882"/>
    </source>
</evidence>
<dbReference type="SUPFAM" id="SSF49899">
    <property type="entry name" value="Concanavalin A-like lectins/glucanases"/>
    <property type="match status" value="1"/>
</dbReference>
<dbReference type="CDD" id="cd00413">
    <property type="entry name" value="Glyco_hydrolase_16"/>
    <property type="match status" value="1"/>
</dbReference>
<feature type="domain" description="GH16" evidence="4">
    <location>
        <begin position="224"/>
        <end position="485"/>
    </location>
</feature>
<dbReference type="InterPro" id="IPR001119">
    <property type="entry name" value="SLH_dom"/>
</dbReference>
<dbReference type="RefSeq" id="WP_269879337.1">
    <property type="nucleotide sequence ID" value="NZ_JAQAGZ010000001.1"/>
</dbReference>
<dbReference type="InterPro" id="IPR051465">
    <property type="entry name" value="Cell_Envelope_Struct_Comp"/>
</dbReference>
<feature type="region of interest" description="Disordered" evidence="1">
    <location>
        <begin position="215"/>
        <end position="239"/>
    </location>
</feature>
<name>A0ABT4Q2C1_9BACL</name>
<dbReference type="PROSITE" id="PS51272">
    <property type="entry name" value="SLH"/>
    <property type="match status" value="3"/>
</dbReference>
<feature type="domain" description="SLH" evidence="3">
    <location>
        <begin position="157"/>
        <end position="220"/>
    </location>
</feature>
<gene>
    <name evidence="5" type="ORF">O9H85_00625</name>
</gene>
<evidence type="ECO:0000259" key="3">
    <source>
        <dbReference type="PROSITE" id="PS51272"/>
    </source>
</evidence>
<keyword evidence="2" id="KW-0812">Transmembrane</keyword>
<feature type="domain" description="SLH" evidence="3">
    <location>
        <begin position="34"/>
        <end position="91"/>
    </location>
</feature>
<dbReference type="InterPro" id="IPR013320">
    <property type="entry name" value="ConA-like_dom_sf"/>
</dbReference>
<dbReference type="Proteomes" id="UP001527882">
    <property type="component" value="Unassembled WGS sequence"/>
</dbReference>
<protein>
    <submittedName>
        <fullName evidence="5">S-layer homology domain-containing protein</fullName>
    </submittedName>
</protein>
<keyword evidence="2" id="KW-1133">Transmembrane helix</keyword>
<organism evidence="5 6">
    <name type="scientific">Paenibacillus gyeongsangnamensis</name>
    <dbReference type="NCBI Taxonomy" id="3388067"/>
    <lineage>
        <taxon>Bacteria</taxon>
        <taxon>Bacillati</taxon>
        <taxon>Bacillota</taxon>
        <taxon>Bacilli</taxon>
        <taxon>Bacillales</taxon>
        <taxon>Paenibacillaceae</taxon>
        <taxon>Paenibacillus</taxon>
    </lineage>
</organism>
<feature type="transmembrane region" description="Helical" evidence="2">
    <location>
        <begin position="9"/>
        <end position="29"/>
    </location>
</feature>
<dbReference type="PANTHER" id="PTHR43308">
    <property type="entry name" value="OUTER MEMBRANE PROTEIN ALPHA-RELATED"/>
    <property type="match status" value="1"/>
</dbReference>
<dbReference type="Pfam" id="PF00722">
    <property type="entry name" value="Glyco_hydro_16"/>
    <property type="match status" value="1"/>
</dbReference>
<evidence type="ECO:0000259" key="4">
    <source>
        <dbReference type="PROSITE" id="PS51762"/>
    </source>
</evidence>
<evidence type="ECO:0000256" key="1">
    <source>
        <dbReference type="SAM" id="MobiDB-lite"/>
    </source>
</evidence>
<reference evidence="5 6" key="1">
    <citation type="submission" date="2022-12" db="EMBL/GenBank/DDBJ databases">
        <title>Draft genome sequence of Paenibacillus sp. dW9.</title>
        <authorList>
            <person name="Choi E.-W."/>
            <person name="Kim D.-U."/>
        </authorList>
    </citation>
    <scope>NUCLEOTIDE SEQUENCE [LARGE SCALE GENOMIC DNA]</scope>
    <source>
        <strain evidence="6">dW9</strain>
    </source>
</reference>
<dbReference type="Pfam" id="PF00395">
    <property type="entry name" value="SLH"/>
    <property type="match status" value="3"/>
</dbReference>
<comment type="caution">
    <text evidence="5">The sequence shown here is derived from an EMBL/GenBank/DDBJ whole genome shotgun (WGS) entry which is preliminary data.</text>
</comment>
<dbReference type="InterPro" id="IPR000757">
    <property type="entry name" value="Beta-glucanase-like"/>
</dbReference>